<keyword evidence="2" id="KW-0238">DNA-binding</keyword>
<dbReference type="SMART" id="SM00342">
    <property type="entry name" value="HTH_ARAC"/>
    <property type="match status" value="1"/>
</dbReference>
<protein>
    <submittedName>
        <fullName evidence="5">Helix-turn-helix transcriptional regulator</fullName>
    </submittedName>
</protein>
<keyword evidence="1" id="KW-0805">Transcription regulation</keyword>
<organism evidence="5 6">
    <name type="scientific">Brucella intermedia GD04153</name>
    <dbReference type="NCBI Taxonomy" id="2975438"/>
    <lineage>
        <taxon>Bacteria</taxon>
        <taxon>Pseudomonadati</taxon>
        <taxon>Pseudomonadota</taxon>
        <taxon>Alphaproteobacteria</taxon>
        <taxon>Hyphomicrobiales</taxon>
        <taxon>Brucellaceae</taxon>
        <taxon>Brucella/Ochrobactrum group</taxon>
        <taxon>Brucella</taxon>
    </lineage>
</organism>
<dbReference type="InterPro" id="IPR037923">
    <property type="entry name" value="HTH-like"/>
</dbReference>
<dbReference type="InterPro" id="IPR020449">
    <property type="entry name" value="Tscrpt_reg_AraC-type_HTH"/>
</dbReference>
<reference evidence="5" key="1">
    <citation type="submission" date="2022-09" db="EMBL/GenBank/DDBJ databases">
        <title>Intensive care unit water sources are persistently colonized with multi-drug resistant bacteria and are the site of extensive horizontal gene transfer of antibiotic resistance genes.</title>
        <authorList>
            <person name="Diorio-Toth L."/>
        </authorList>
    </citation>
    <scope>NUCLEOTIDE SEQUENCE</scope>
    <source>
        <strain evidence="5">GD04153</strain>
    </source>
</reference>
<dbReference type="Gene3D" id="1.10.10.60">
    <property type="entry name" value="Homeodomain-like"/>
    <property type="match status" value="1"/>
</dbReference>
<accession>A0AA42H323</accession>
<evidence type="ECO:0000256" key="2">
    <source>
        <dbReference type="ARBA" id="ARBA00023125"/>
    </source>
</evidence>
<evidence type="ECO:0000313" key="6">
    <source>
        <dbReference type="Proteomes" id="UP001158087"/>
    </source>
</evidence>
<dbReference type="PROSITE" id="PS01124">
    <property type="entry name" value="HTH_ARAC_FAMILY_2"/>
    <property type="match status" value="1"/>
</dbReference>
<evidence type="ECO:0000256" key="1">
    <source>
        <dbReference type="ARBA" id="ARBA00023015"/>
    </source>
</evidence>
<evidence type="ECO:0000313" key="5">
    <source>
        <dbReference type="EMBL" id="MDH0127109.1"/>
    </source>
</evidence>
<dbReference type="GO" id="GO:0000976">
    <property type="term" value="F:transcription cis-regulatory region binding"/>
    <property type="evidence" value="ECO:0007669"/>
    <property type="project" value="TreeGrafter"/>
</dbReference>
<keyword evidence="3" id="KW-0804">Transcription</keyword>
<dbReference type="AlphaFoldDB" id="A0AA42H323"/>
<proteinExistence type="predicted"/>
<dbReference type="PANTHER" id="PTHR47894:SF4">
    <property type="entry name" value="HTH-TYPE TRANSCRIPTIONAL REGULATOR GADX"/>
    <property type="match status" value="1"/>
</dbReference>
<comment type="caution">
    <text evidence="5">The sequence shown here is derived from an EMBL/GenBank/DDBJ whole genome shotgun (WGS) entry which is preliminary data.</text>
</comment>
<dbReference type="SUPFAM" id="SSF46689">
    <property type="entry name" value="Homeodomain-like"/>
    <property type="match status" value="1"/>
</dbReference>
<name>A0AA42H323_9HYPH</name>
<feature type="domain" description="HTH araC/xylS-type" evidence="4">
    <location>
        <begin position="173"/>
        <end position="270"/>
    </location>
</feature>
<dbReference type="GO" id="GO:0005829">
    <property type="term" value="C:cytosol"/>
    <property type="evidence" value="ECO:0007669"/>
    <property type="project" value="TreeGrafter"/>
</dbReference>
<dbReference type="EMBL" id="JAODYY010000027">
    <property type="protein sequence ID" value="MDH0127109.1"/>
    <property type="molecule type" value="Genomic_DNA"/>
</dbReference>
<dbReference type="PANTHER" id="PTHR47894">
    <property type="entry name" value="HTH-TYPE TRANSCRIPTIONAL REGULATOR GADX"/>
    <property type="match status" value="1"/>
</dbReference>
<dbReference type="GO" id="GO:0003700">
    <property type="term" value="F:DNA-binding transcription factor activity"/>
    <property type="evidence" value="ECO:0007669"/>
    <property type="project" value="InterPro"/>
</dbReference>
<dbReference type="InterPro" id="IPR009057">
    <property type="entry name" value="Homeodomain-like_sf"/>
</dbReference>
<dbReference type="InterPro" id="IPR018062">
    <property type="entry name" value="HTH_AraC-typ_CS"/>
</dbReference>
<evidence type="ECO:0000259" key="4">
    <source>
        <dbReference type="PROSITE" id="PS01124"/>
    </source>
</evidence>
<gene>
    <name evidence="5" type="ORF">N7376_24380</name>
</gene>
<dbReference type="PRINTS" id="PR00032">
    <property type="entry name" value="HTHARAC"/>
</dbReference>
<dbReference type="SUPFAM" id="SSF51215">
    <property type="entry name" value="Regulatory protein AraC"/>
    <property type="match status" value="1"/>
</dbReference>
<dbReference type="PROSITE" id="PS00041">
    <property type="entry name" value="HTH_ARAC_FAMILY_1"/>
    <property type="match status" value="1"/>
</dbReference>
<evidence type="ECO:0000256" key="3">
    <source>
        <dbReference type="ARBA" id="ARBA00023163"/>
    </source>
</evidence>
<dbReference type="Pfam" id="PF12833">
    <property type="entry name" value="HTH_18"/>
    <property type="match status" value="1"/>
</dbReference>
<dbReference type="Proteomes" id="UP001158087">
    <property type="component" value="Unassembled WGS sequence"/>
</dbReference>
<sequence>MPHADADVRRVIHTRAGVGATAGIIQREALRFSRLTFDQPTLIVVRHGEKTFSSAKENWLLKSGEAVAIGKGQRFDITNRPDANRSYQANWLVFEPDMVQAFGHIAAMASRPVRSLGRLEAGFVEAFARASEAIRNPAAVPLEIARHRMEEILLWLKRRGVSLADVPPRTFSQRVREIFMAMLDETWTAAIVARHLHMSEATLRRHLAAEGSSLSSLLADVRMSHALSLLQSTDQLVGNIARNVGYESASSFASRFRQRFGFAPTAVRGHRRGDPCSPPPIPSLFTDDFTQPKVLR</sequence>
<dbReference type="InterPro" id="IPR018060">
    <property type="entry name" value="HTH_AraC"/>
</dbReference>